<dbReference type="InterPro" id="IPR024986">
    <property type="entry name" value="Nipped-B_C"/>
</dbReference>
<dbReference type="GO" id="GO:0140588">
    <property type="term" value="P:chromatin looping"/>
    <property type="evidence" value="ECO:0007669"/>
    <property type="project" value="InterPro"/>
</dbReference>
<dbReference type="InParanoid" id="G8ZXH2"/>
<dbReference type="GO" id="GO:0005829">
    <property type="term" value="C:cytosol"/>
    <property type="evidence" value="ECO:0007669"/>
    <property type="project" value="EnsemblFungi"/>
</dbReference>
<dbReference type="GO" id="GO:1990414">
    <property type="term" value="P:replication-born double-strand break repair via sister chromatid exchange"/>
    <property type="evidence" value="ECO:0007669"/>
    <property type="project" value="EnsemblFungi"/>
</dbReference>
<dbReference type="GO" id="GO:0010468">
    <property type="term" value="P:regulation of gene expression"/>
    <property type="evidence" value="ECO:0007669"/>
    <property type="project" value="EnsemblFungi"/>
</dbReference>
<name>G8ZXH2_TORDE</name>
<dbReference type="GO" id="GO:0043515">
    <property type="term" value="F:kinetochore binding"/>
    <property type="evidence" value="ECO:0007669"/>
    <property type="project" value="EnsemblFungi"/>
</dbReference>
<keyword evidence="10" id="KW-1185">Reference proteome</keyword>
<comment type="similarity">
    <text evidence="2 6">Belongs to the SCC2/Nipped-B family.</text>
</comment>
<dbReference type="GO" id="GO:0090694">
    <property type="term" value="C:Scc2-Scc4 cohesin loading complex"/>
    <property type="evidence" value="ECO:0007669"/>
    <property type="project" value="TreeGrafter"/>
</dbReference>
<sequence length="1470" mass="166998">MSDFPGEDKKIPKRLIEAVAHAPVDYLVPKLGLSNLLDSEFETNVIQRQDVFATQHTKAYSDLQPMSFDVADDANQELLFRRPRNMSFGSTNQSATLFDGLSPLASRCLAASAQVSSDNIKESLLVQLERPGKHSSKSTDDGESKMEFKTESSPKRIKTGSGISMNRVDLGDKYIQELTTILGIIKKDDFEAAEYWYPVVDDAPVLSETCLAKLSIIMKNILSVPSSWHSVESSWLVDLLKILVGNIECATQHSQESNEDRIISRIAHASTSLIFTIFMISKNDKRLFLEQFVSEPTNFMSASFEYLLSEPSDVDNVKDQTILLQQSISLLPSYIDNVSFIDESLVFKFVYLFAKLLMTNASEAVTDLQLQNSWYKMKDSSRKILVTLFQKVSEQREFILEELLSHGEQTPVKRNQKKLRKVGSDIFVTDFTLTIVSMLETLNCSDHCKNLPEETSDKLAYVKERFTIEFEHSTAFGSRIADVLLNKLIENPSSYRHVIENYVYDLIALLPYPQYSISQHLLDVIFKKLLTATSSPQQQSANVETTFLQLLGATGASIFEIKCATRPNEGNNLIKLVNYPESLPQFISSYENCLKFCLSKGVRHSGARYLWNQVVGILLKAVKYTKDDKAQSDKFLEILFTELNRGESLFSSSENVPKIKYLDIKYDYYSFLHAFDLMNLYEPYLKVLLTLLESEKIKMKSTAIKCLSMLASHDKAILFSPMVKHTIGKTLENSPASVKDAILDLINRGSSAEEYYQQINHNYDDESTLIRKRVLKMNEKIYIETGSQQIKATVASRILLRMEDEEDSIIEMARDVLLKQWVSSITEEPSPERQVQKCREVIRGMAGVASINEKCSRHFEWFLNFYLLNGDSHSPETYVAIKQCLNKITDVLVQTITELQASEKEISTMWNREHLLFLLAKFADCNVSFITKNHIIALYPYLMSDERSDIQYYILHVFRNILEKDSTFSTKFLHDLETTLLSRLPRMNVKEISEAMPLIWCVATHRNDTGRVLKACSSCFQHLTPYVSQVTKSSTITAEGKLQRLIYLATGFARYCHFTTFTGKPVLVGEDESVYAFVAKRLIVLSRNGVPHVIRRVAIKNLVQLSGSHPNLFNSKPILSLIDGELESASLDIKLVILESLYDFFTAEERRSILKTGVNGSISSNERLKKKLLKEKRVESANDGVCSALITRFLRHILKVCRLADIKSSLIAVRLLKLTLQYGYTNPSHCIPTFISLIASTNDYMRHVAIEMLTELFEKYETMVFSGITPGVKLAIEYSQSLQGRNFSRNKLFLNNLQNIVGMGKKNSTRYFKSVFKVLKVYFNKINGPHTEDMIKDSILFISANLCSLSFPSQFELAEILNIIELQAEQLTESLVDEYQDEEEINVPQNVENTFVVLECLKRLKSFLIADYGLKIDISTVEGAQALELKKKHLTSTSKHDFSSELEKLLSALTGQVILDDLTKMVRQAS</sequence>
<evidence type="ECO:0000313" key="10">
    <source>
        <dbReference type="Proteomes" id="UP000005627"/>
    </source>
</evidence>
<dbReference type="HOGENOM" id="CLU_259053_0_0_1"/>
<dbReference type="GO" id="GO:0034087">
    <property type="term" value="P:establishment of mitotic sister chromatid cohesion"/>
    <property type="evidence" value="ECO:0007669"/>
    <property type="project" value="EnsemblFungi"/>
</dbReference>
<evidence type="ECO:0000259" key="8">
    <source>
        <dbReference type="Pfam" id="PF12830"/>
    </source>
</evidence>
<dbReference type="Pfam" id="PF12765">
    <property type="entry name" value="Cohesin_HEAT"/>
    <property type="match status" value="1"/>
</dbReference>
<proteinExistence type="inferred from homology"/>
<feature type="domain" description="Sister chromatid cohesion C-terminal" evidence="8">
    <location>
        <begin position="1186"/>
        <end position="1365"/>
    </location>
</feature>
<dbReference type="GO" id="GO:0000972">
    <property type="term" value="P:transcription-dependent tethering of RNA polymerase II gene DNA at nuclear periphery"/>
    <property type="evidence" value="ECO:0007669"/>
    <property type="project" value="EnsemblFungi"/>
</dbReference>
<dbReference type="GO" id="GO:0071169">
    <property type="term" value="P:establishment of protein localization to chromatin"/>
    <property type="evidence" value="ECO:0007669"/>
    <property type="project" value="EnsemblFungi"/>
</dbReference>
<dbReference type="PANTHER" id="PTHR21704">
    <property type="entry name" value="NIPPED-B-LIKE PROTEIN DELANGIN SCC2-RELATED"/>
    <property type="match status" value="1"/>
</dbReference>
<evidence type="ECO:0000256" key="6">
    <source>
        <dbReference type="RuleBase" id="RU364107"/>
    </source>
</evidence>
<dbReference type="STRING" id="1076872.G8ZXH2"/>
<keyword evidence="3 6" id="KW-0677">Repeat</keyword>
<dbReference type="KEGG" id="tdl:TDEL_0F05050"/>
<dbReference type="InterPro" id="IPR011989">
    <property type="entry name" value="ARM-like"/>
</dbReference>
<feature type="compositionally biased region" description="Basic and acidic residues" evidence="7">
    <location>
        <begin position="137"/>
        <end position="154"/>
    </location>
</feature>
<dbReference type="GO" id="GO:0071168">
    <property type="term" value="P:protein localization to chromatin"/>
    <property type="evidence" value="ECO:0007669"/>
    <property type="project" value="EnsemblFungi"/>
</dbReference>
<dbReference type="eggNOG" id="KOG1020">
    <property type="taxonomic scope" value="Eukaryota"/>
</dbReference>
<feature type="region of interest" description="Disordered" evidence="7">
    <location>
        <begin position="130"/>
        <end position="161"/>
    </location>
</feature>
<dbReference type="GO" id="GO:0007076">
    <property type="term" value="P:mitotic chromosome condensation"/>
    <property type="evidence" value="ECO:0007669"/>
    <property type="project" value="EnsemblFungi"/>
</dbReference>
<evidence type="ECO:0000256" key="1">
    <source>
        <dbReference type="ARBA" id="ARBA00004123"/>
    </source>
</evidence>
<evidence type="ECO:0000256" key="4">
    <source>
        <dbReference type="ARBA" id="ARBA00023242"/>
    </source>
</evidence>
<dbReference type="SUPFAM" id="SSF48371">
    <property type="entry name" value="ARM repeat"/>
    <property type="match status" value="1"/>
</dbReference>
<dbReference type="OrthoDB" id="418242at2759"/>
<reference evidence="9 10" key="1">
    <citation type="journal article" date="2011" name="Proc. Natl. Acad. Sci. U.S.A.">
        <title>Evolutionary erosion of yeast sex chromosomes by mating-type switching accidents.</title>
        <authorList>
            <person name="Gordon J.L."/>
            <person name="Armisen D."/>
            <person name="Proux-Wera E."/>
            <person name="Oheigeartaigh S.S."/>
            <person name="Byrne K.P."/>
            <person name="Wolfe K.H."/>
        </authorList>
    </citation>
    <scope>NUCLEOTIDE SEQUENCE [LARGE SCALE GENOMIC DNA]</scope>
    <source>
        <strain evidence="10">ATCC 10662 / CBS 1146 / NBRC 0425 / NCYC 2629 / NRRL Y-866</strain>
    </source>
</reference>
<dbReference type="EMBL" id="HE616747">
    <property type="protein sequence ID" value="CCE93316.1"/>
    <property type="molecule type" value="Genomic_DNA"/>
</dbReference>
<dbReference type="PANTHER" id="PTHR21704:SF18">
    <property type="entry name" value="NIPPED-B-LIKE PROTEIN"/>
    <property type="match status" value="1"/>
</dbReference>
<dbReference type="Gene3D" id="1.25.10.10">
    <property type="entry name" value="Leucine-rich Repeat Variant"/>
    <property type="match status" value="1"/>
</dbReference>
<gene>
    <name evidence="9" type="primary">TDEL0F05050</name>
    <name evidence="9" type="ORF">TDEL_0F05050</name>
</gene>
<dbReference type="GO" id="GO:0070550">
    <property type="term" value="P:rDNA chromatin condensation"/>
    <property type="evidence" value="ECO:0007669"/>
    <property type="project" value="EnsemblFungi"/>
</dbReference>
<dbReference type="Pfam" id="PF12830">
    <property type="entry name" value="Nipped-B_C"/>
    <property type="match status" value="1"/>
</dbReference>
<evidence type="ECO:0000256" key="5">
    <source>
        <dbReference type="ARBA" id="ARBA00023306"/>
    </source>
</evidence>
<organism evidence="9 10">
    <name type="scientific">Torulaspora delbrueckii</name>
    <name type="common">Yeast</name>
    <name type="synonym">Candida colliculosa</name>
    <dbReference type="NCBI Taxonomy" id="4950"/>
    <lineage>
        <taxon>Eukaryota</taxon>
        <taxon>Fungi</taxon>
        <taxon>Dikarya</taxon>
        <taxon>Ascomycota</taxon>
        <taxon>Saccharomycotina</taxon>
        <taxon>Saccharomycetes</taxon>
        <taxon>Saccharomycetales</taxon>
        <taxon>Saccharomycetaceae</taxon>
        <taxon>Torulaspora</taxon>
    </lineage>
</organism>
<dbReference type="CDD" id="cd23958">
    <property type="entry name" value="SCC2"/>
    <property type="match status" value="1"/>
</dbReference>
<dbReference type="Proteomes" id="UP000005627">
    <property type="component" value="Chromosome 6"/>
</dbReference>
<dbReference type="GO" id="GO:0000785">
    <property type="term" value="C:chromatin"/>
    <property type="evidence" value="ECO:0007669"/>
    <property type="project" value="EnsemblFungi"/>
</dbReference>
<dbReference type="GO" id="GO:0003682">
    <property type="term" value="F:chromatin binding"/>
    <property type="evidence" value="ECO:0007669"/>
    <property type="project" value="TreeGrafter"/>
</dbReference>
<dbReference type="InterPro" id="IPR033031">
    <property type="entry name" value="Scc2/Nipped-B"/>
</dbReference>
<keyword evidence="4 6" id="KW-0539">Nucleus</keyword>
<comment type="subcellular location">
    <subcellularLocation>
        <location evidence="1 6">Nucleus</location>
    </subcellularLocation>
</comment>
<evidence type="ECO:0000256" key="7">
    <source>
        <dbReference type="SAM" id="MobiDB-lite"/>
    </source>
</evidence>
<dbReference type="GO" id="GO:0061775">
    <property type="term" value="F:cohesin loader activity"/>
    <property type="evidence" value="ECO:0007669"/>
    <property type="project" value="InterPro"/>
</dbReference>
<dbReference type="InterPro" id="IPR026003">
    <property type="entry name" value="Cohesin_HEAT"/>
</dbReference>
<dbReference type="FunCoup" id="G8ZXH2">
    <property type="interactions" value="289"/>
</dbReference>
<dbReference type="GO" id="GO:0070058">
    <property type="term" value="P:tRNA gene clustering"/>
    <property type="evidence" value="ECO:0007669"/>
    <property type="project" value="EnsemblFungi"/>
</dbReference>
<dbReference type="InterPro" id="IPR016024">
    <property type="entry name" value="ARM-type_fold"/>
</dbReference>
<evidence type="ECO:0000256" key="3">
    <source>
        <dbReference type="ARBA" id="ARBA00022737"/>
    </source>
</evidence>
<evidence type="ECO:0000313" key="9">
    <source>
        <dbReference type="EMBL" id="CCE93316.1"/>
    </source>
</evidence>
<dbReference type="GO" id="GO:0043565">
    <property type="term" value="F:sequence-specific DNA binding"/>
    <property type="evidence" value="ECO:0007669"/>
    <property type="project" value="EnsemblFungi"/>
</dbReference>
<accession>G8ZXH2</accession>
<keyword evidence="5 6" id="KW-0131">Cell cycle</keyword>
<protein>
    <recommendedName>
        <fullName evidence="6">Sister chromatid cohesion protein</fullName>
    </recommendedName>
</protein>
<evidence type="ECO:0000256" key="2">
    <source>
        <dbReference type="ARBA" id="ARBA00009252"/>
    </source>
</evidence>
<dbReference type="GeneID" id="11504187"/>
<dbReference type="GO" id="GO:0005729">
    <property type="term" value="C:2-micrometer circle DNA"/>
    <property type="evidence" value="ECO:0007669"/>
    <property type="project" value="EnsemblFungi"/>
</dbReference>
<dbReference type="RefSeq" id="XP_003682527.1">
    <property type="nucleotide sequence ID" value="XM_003682479.1"/>
</dbReference>